<dbReference type="Proteomes" id="UP000326349">
    <property type="component" value="Segment"/>
</dbReference>
<gene>
    <name evidence="1" type="primary">19</name>
    <name evidence="1" type="ORF">SEA_GIUSEPPE_19</name>
</gene>
<organism evidence="1 2">
    <name type="scientific">Mycobacterium phage Giuseppe</name>
    <dbReference type="NCBI Taxonomy" id="2599864"/>
    <lineage>
        <taxon>Viruses</taxon>
        <taxon>Duplodnaviria</taxon>
        <taxon>Heunggongvirae</taxon>
        <taxon>Uroviricota</taxon>
        <taxon>Caudoviricetes</taxon>
        <taxon>Dclasvirinae</taxon>
        <taxon>Plotvirus</taxon>
        <taxon>Plotvirus plot</taxon>
    </lineage>
</organism>
<protein>
    <recommendedName>
        <fullName evidence="3">Head-to-tail stopper</fullName>
    </recommendedName>
</protein>
<evidence type="ECO:0000313" key="2">
    <source>
        <dbReference type="Proteomes" id="UP000326349"/>
    </source>
</evidence>
<reference evidence="1 2" key="1">
    <citation type="submission" date="2019-07" db="EMBL/GenBank/DDBJ databases">
        <authorList>
            <person name="Manzi A.J."/>
            <person name="Mccarthy T.R."/>
            <person name="Somershoe M.S."/>
            <person name="Blackley J.R."/>
            <person name="Copes V.D."/>
            <person name="Givvines L.C."/>
            <person name="Majewski W.R."/>
            <person name="Marino M.C."/>
            <person name="Conrad P.V."/>
            <person name="Patil S.M."/>
            <person name="Vlahovic A.L."/>
            <person name="Varano A.M."/>
            <person name="Pivonka A.E."/>
            <person name="Fryczynski T.J."/>
            <person name="Dunn M.A."/>
            <person name="Binder E.C."/>
            <person name="Merlino C.O."/>
            <person name="Costello E."/>
            <person name="Lee-Soety J.Y."/>
            <person name="Washington J.M."/>
            <person name="Garlena R.A."/>
            <person name="Russell D.A."/>
            <person name="Pope W.H."/>
            <person name="Jacobs-Sera D."/>
            <person name="Hatfull G.F."/>
        </authorList>
    </citation>
    <scope>NUCLEOTIDE SEQUENCE [LARGE SCALE GENOMIC DNA]</scope>
</reference>
<accession>A0A5J6TUX9</accession>
<sequence length="135" mass="14844">MTVSASAQRGLEFLRAGTRAFIDDDPTRIVLNRGQATRVEKPGGGYDFTPGAPRTAQIFKVINQTGDGSALTEAQDSIQTPVREYILLGAHDSVAEVGDWWVDGNNRYTVTELLVANGYERKWRVRSVGLEPNYG</sequence>
<name>A0A5J6TUX9_9CAUD</name>
<proteinExistence type="predicted"/>
<evidence type="ECO:0008006" key="3">
    <source>
        <dbReference type="Google" id="ProtNLM"/>
    </source>
</evidence>
<dbReference type="EMBL" id="MN234227">
    <property type="protein sequence ID" value="QFG14168.1"/>
    <property type="molecule type" value="Genomic_DNA"/>
</dbReference>
<evidence type="ECO:0000313" key="1">
    <source>
        <dbReference type="EMBL" id="QFG14168.1"/>
    </source>
</evidence>